<evidence type="ECO:0000313" key="2">
    <source>
        <dbReference type="EMBL" id="SHF55776.1"/>
    </source>
</evidence>
<protein>
    <submittedName>
        <fullName evidence="2">Homeodomain-like domain-containing protein</fullName>
    </submittedName>
</protein>
<dbReference type="CDD" id="cd00085">
    <property type="entry name" value="HNHc"/>
    <property type="match status" value="1"/>
</dbReference>
<organism evidence="2 3">
    <name type="scientific">Desulfofundulus australicus DSM 11792</name>
    <dbReference type="NCBI Taxonomy" id="1121425"/>
    <lineage>
        <taxon>Bacteria</taxon>
        <taxon>Bacillati</taxon>
        <taxon>Bacillota</taxon>
        <taxon>Clostridia</taxon>
        <taxon>Eubacteriales</taxon>
        <taxon>Peptococcaceae</taxon>
        <taxon>Desulfofundulus</taxon>
    </lineage>
</organism>
<dbReference type="InterPro" id="IPR003615">
    <property type="entry name" value="HNH_nuc"/>
</dbReference>
<keyword evidence="3" id="KW-1185">Reference proteome</keyword>
<dbReference type="OrthoDB" id="9779761at2"/>
<dbReference type="GO" id="GO:0008270">
    <property type="term" value="F:zinc ion binding"/>
    <property type="evidence" value="ECO:0007669"/>
    <property type="project" value="InterPro"/>
</dbReference>
<dbReference type="Gene3D" id="1.10.30.50">
    <property type="match status" value="1"/>
</dbReference>
<keyword evidence="2" id="KW-0371">Homeobox</keyword>
<feature type="domain" description="HNH nuclease" evidence="1">
    <location>
        <begin position="11"/>
        <end position="59"/>
    </location>
</feature>
<gene>
    <name evidence="2" type="ORF">SAMN02745218_02575</name>
</gene>
<accession>A0A1M5CM78</accession>
<keyword evidence="2" id="KW-0238">DNA-binding</keyword>
<dbReference type="Pfam" id="PF13384">
    <property type="entry name" value="HTH_23"/>
    <property type="match status" value="1"/>
</dbReference>
<dbReference type="EMBL" id="FQUW01000039">
    <property type="protein sequence ID" value="SHF55776.1"/>
    <property type="molecule type" value="Genomic_DNA"/>
</dbReference>
<dbReference type="Proteomes" id="UP000184196">
    <property type="component" value="Unassembled WGS sequence"/>
</dbReference>
<dbReference type="GO" id="GO:0003677">
    <property type="term" value="F:DNA binding"/>
    <property type="evidence" value="ECO:0007669"/>
    <property type="project" value="UniProtKB-KW"/>
</dbReference>
<dbReference type="InterPro" id="IPR002711">
    <property type="entry name" value="HNH"/>
</dbReference>
<evidence type="ECO:0000313" key="3">
    <source>
        <dbReference type="Proteomes" id="UP000184196"/>
    </source>
</evidence>
<reference evidence="3" key="1">
    <citation type="submission" date="2016-11" db="EMBL/GenBank/DDBJ databases">
        <authorList>
            <person name="Varghese N."/>
            <person name="Submissions S."/>
        </authorList>
    </citation>
    <scope>NUCLEOTIDE SEQUENCE [LARGE SCALE GENOMIC DNA]</scope>
    <source>
        <strain evidence="3">DSM 11792</strain>
    </source>
</reference>
<dbReference type="Gene3D" id="1.10.10.60">
    <property type="entry name" value="Homeodomain-like"/>
    <property type="match status" value="1"/>
</dbReference>
<sequence>MLEKPARITDWGTIDSVRGERCEYCGKPGLVEVHHIRPRSKGRRDIRPNLISLCWKCHRKAQAHEIDRLELVQLVAKREGMTPEEVCLAIEIPVPDTFPLLKAPDARECSLDELLQAYADAEKAEQTCRWAKGEIIEMMRSMGLSYRKIASLVGCSESTVRKYAKTYRAFPDESVRVPELSFEHHWAAANSSDPAKWIARAADEHLSTRQLRKAILEEEASSEVKAAAGAEEEREVREARKVAEKVEKIIARGGPGAELLREKLRELLDI</sequence>
<name>A0A1M5CM78_9FIRM</name>
<dbReference type="RefSeq" id="WP_073166934.1">
    <property type="nucleotide sequence ID" value="NZ_FQUW01000039.1"/>
</dbReference>
<evidence type="ECO:0000259" key="1">
    <source>
        <dbReference type="SMART" id="SM00507"/>
    </source>
</evidence>
<dbReference type="GO" id="GO:0004519">
    <property type="term" value="F:endonuclease activity"/>
    <property type="evidence" value="ECO:0007669"/>
    <property type="project" value="InterPro"/>
</dbReference>
<proteinExistence type="predicted"/>
<dbReference type="Pfam" id="PF01844">
    <property type="entry name" value="HNH"/>
    <property type="match status" value="1"/>
</dbReference>
<dbReference type="SMART" id="SM00507">
    <property type="entry name" value="HNHc"/>
    <property type="match status" value="1"/>
</dbReference>
<dbReference type="AlphaFoldDB" id="A0A1M5CM78"/>